<feature type="region of interest" description="Disordered" evidence="1">
    <location>
        <begin position="1"/>
        <end position="56"/>
    </location>
</feature>
<feature type="region of interest" description="Disordered" evidence="1">
    <location>
        <begin position="266"/>
        <end position="301"/>
    </location>
</feature>
<name>A0A8T4IVE8_9ACTN</name>
<feature type="compositionally biased region" description="Basic and acidic residues" evidence="1">
    <location>
        <begin position="287"/>
        <end position="301"/>
    </location>
</feature>
<evidence type="ECO:0000259" key="2">
    <source>
        <dbReference type="Pfam" id="PF05368"/>
    </source>
</evidence>
<dbReference type="PANTHER" id="PTHR43162:SF1">
    <property type="entry name" value="PRESTALK A DIFFERENTIATION PROTEIN A"/>
    <property type="match status" value="1"/>
</dbReference>
<dbReference type="Gene3D" id="3.90.25.10">
    <property type="entry name" value="UDP-galactose 4-epimerase, domain 1"/>
    <property type="match status" value="1"/>
</dbReference>
<keyword evidence="4" id="KW-1185">Reference proteome</keyword>
<evidence type="ECO:0000256" key="1">
    <source>
        <dbReference type="SAM" id="MobiDB-lite"/>
    </source>
</evidence>
<dbReference type="EMBL" id="JAGSMN010000632">
    <property type="protein sequence ID" value="MBR7676296.1"/>
    <property type="molecule type" value="Genomic_DNA"/>
</dbReference>
<feature type="domain" description="NmrA-like" evidence="2">
    <location>
        <begin position="143"/>
        <end position="260"/>
    </location>
</feature>
<dbReference type="PANTHER" id="PTHR43162">
    <property type="match status" value="1"/>
</dbReference>
<dbReference type="AlphaFoldDB" id="A0A8T4IVE8"/>
<evidence type="ECO:0000313" key="4">
    <source>
        <dbReference type="Proteomes" id="UP000675554"/>
    </source>
</evidence>
<accession>A0A8T4IVE8</accession>
<reference evidence="3" key="1">
    <citation type="submission" date="2021-04" db="EMBL/GenBank/DDBJ databases">
        <title>Sequencing of actinobacteria type strains.</title>
        <authorList>
            <person name="Nguyen G.-S."/>
            <person name="Wentzel A."/>
        </authorList>
    </citation>
    <scope>NUCLEOTIDE SEQUENCE</scope>
    <source>
        <strain evidence="3">DSM 42095</strain>
    </source>
</reference>
<evidence type="ECO:0000313" key="3">
    <source>
        <dbReference type="EMBL" id="MBR7676296.1"/>
    </source>
</evidence>
<gene>
    <name evidence="3" type="ORF">KDA82_25455</name>
</gene>
<protein>
    <submittedName>
        <fullName evidence="3">NmrA family NAD(P)-binding protein</fullName>
    </submittedName>
</protein>
<dbReference type="InterPro" id="IPR036291">
    <property type="entry name" value="NAD(P)-bd_dom_sf"/>
</dbReference>
<dbReference type="InterPro" id="IPR008030">
    <property type="entry name" value="NmrA-like"/>
</dbReference>
<proteinExistence type="predicted"/>
<dbReference type="CDD" id="cd05269">
    <property type="entry name" value="TMR_SDR_a"/>
    <property type="match status" value="1"/>
</dbReference>
<comment type="caution">
    <text evidence="3">The sequence shown here is derived from an EMBL/GenBank/DDBJ whole genome shotgun (WGS) entry which is preliminary data.</text>
</comment>
<dbReference type="InterPro" id="IPR051604">
    <property type="entry name" value="Ergot_Alk_Oxidoreductase"/>
</dbReference>
<dbReference type="SUPFAM" id="SSF51735">
    <property type="entry name" value="NAD(P)-binding Rossmann-fold domains"/>
    <property type="match status" value="1"/>
</dbReference>
<sequence>MTASDPVLVTGGTGKTGSRVAAGLAALGHPVRAGSRRPSPGQPVDAPVDAPVDRSTDHPVRPVRFDWADPATHGPALDGTRLLYLVAPLADPDPAAVMLPFLRRARESGVRRAVLLSSSAITETGDGLSTVHRAVRDTFPEWAVLRPSWFMDNFTGDHPHAHSIRAADEIVTATGEGRVGFVDVRDIAEVGVRALSDARAHNTAHLITGPEALSYADVAAVVSRVTGRRIAHRPVPYEAMRDRLAATGMPPAFAALLAGMDRSVAGGSEDRVSPTVERVTGRPPRSFAEHAAAHAGDLARG</sequence>
<dbReference type="Pfam" id="PF05368">
    <property type="entry name" value="NmrA"/>
    <property type="match status" value="1"/>
</dbReference>
<dbReference type="Gene3D" id="3.40.50.720">
    <property type="entry name" value="NAD(P)-binding Rossmann-like Domain"/>
    <property type="match status" value="1"/>
</dbReference>
<organism evidence="3 4">
    <name type="scientific">Streptomyces daliensis</name>
    <dbReference type="NCBI Taxonomy" id="299421"/>
    <lineage>
        <taxon>Bacteria</taxon>
        <taxon>Bacillati</taxon>
        <taxon>Actinomycetota</taxon>
        <taxon>Actinomycetes</taxon>
        <taxon>Kitasatosporales</taxon>
        <taxon>Streptomycetaceae</taxon>
        <taxon>Streptomyces</taxon>
    </lineage>
</organism>
<dbReference type="Proteomes" id="UP000675554">
    <property type="component" value="Unassembled WGS sequence"/>
</dbReference>